<dbReference type="Gene3D" id="3.20.20.70">
    <property type="entry name" value="Aldolase class I"/>
    <property type="match status" value="1"/>
</dbReference>
<evidence type="ECO:0000313" key="10">
    <source>
        <dbReference type="Proteomes" id="UP000053091"/>
    </source>
</evidence>
<feature type="active site" description="Electrophile" evidence="7">
    <location>
        <position position="97"/>
    </location>
</feature>
<keyword evidence="3 7" id="KW-0312">Gluconeogenesis</keyword>
<evidence type="ECO:0000256" key="3">
    <source>
        <dbReference type="ARBA" id="ARBA00022432"/>
    </source>
</evidence>
<dbReference type="InterPro" id="IPR020861">
    <property type="entry name" value="Triosephosphate_isomerase_AS"/>
</dbReference>
<dbReference type="GO" id="GO:0019563">
    <property type="term" value="P:glycerol catabolic process"/>
    <property type="evidence" value="ECO:0007669"/>
    <property type="project" value="TreeGrafter"/>
</dbReference>
<dbReference type="RefSeq" id="WP_062038534.1">
    <property type="nucleotide sequence ID" value="NZ_DF968182.1"/>
</dbReference>
<feature type="binding site" evidence="7">
    <location>
        <position position="215"/>
    </location>
    <ligand>
        <name>substrate</name>
    </ligand>
</feature>
<comment type="function">
    <text evidence="7">Involved in the gluconeogenesis. Catalyzes stereospecifically the conversion of dihydroxyacetone phosphate (DHAP) to D-glyceraldehyde-3-phosphate (G3P).</text>
</comment>
<feature type="binding site" evidence="7">
    <location>
        <begin position="236"/>
        <end position="237"/>
    </location>
    <ligand>
        <name>substrate</name>
    </ligand>
</feature>
<dbReference type="GO" id="GO:0004807">
    <property type="term" value="F:triose-phosphate isomerase activity"/>
    <property type="evidence" value="ECO:0007669"/>
    <property type="project" value="UniProtKB-UniRule"/>
</dbReference>
<evidence type="ECO:0000256" key="1">
    <source>
        <dbReference type="ARBA" id="ARBA00004680"/>
    </source>
</evidence>
<dbReference type="SUPFAM" id="SSF51351">
    <property type="entry name" value="Triosephosphate isomerase (TIM)"/>
    <property type="match status" value="1"/>
</dbReference>
<proteinExistence type="inferred from homology"/>
<dbReference type="GO" id="GO:0005829">
    <property type="term" value="C:cytosol"/>
    <property type="evidence" value="ECO:0007669"/>
    <property type="project" value="TreeGrafter"/>
</dbReference>
<dbReference type="PATRIC" id="fig|1678841.3.peg.780"/>
<reference evidence="9" key="1">
    <citation type="journal article" date="2015" name="Genome Announc.">
        <title>Draft Genome Sequence of Bacteroidales Strain TBC1, a Novel Isolate from a Methanogenic Wastewater Treatment System.</title>
        <authorList>
            <person name="Tourlousse D.M."/>
            <person name="Matsuura N."/>
            <person name="Sun L."/>
            <person name="Toyonaga M."/>
            <person name="Kuroda K."/>
            <person name="Ohashi A."/>
            <person name="Cruz R."/>
            <person name="Yamaguchi T."/>
            <person name="Sekiguchi Y."/>
        </authorList>
    </citation>
    <scope>NUCLEOTIDE SEQUENCE [LARGE SCALE GENOMIC DNA]</scope>
    <source>
        <strain evidence="9">TBC1</strain>
    </source>
</reference>
<evidence type="ECO:0000256" key="4">
    <source>
        <dbReference type="ARBA" id="ARBA00022490"/>
    </source>
</evidence>
<comment type="subcellular location">
    <subcellularLocation>
        <location evidence="7 8">Cytoplasm</location>
    </subcellularLocation>
</comment>
<dbReference type="GO" id="GO:0006094">
    <property type="term" value="P:gluconeogenesis"/>
    <property type="evidence" value="ECO:0007669"/>
    <property type="project" value="UniProtKB-UniRule"/>
</dbReference>
<dbReference type="PROSITE" id="PS51440">
    <property type="entry name" value="TIM_2"/>
    <property type="match status" value="1"/>
</dbReference>
<dbReference type="Pfam" id="PF00121">
    <property type="entry name" value="TIM"/>
    <property type="match status" value="1"/>
</dbReference>
<evidence type="ECO:0000313" key="9">
    <source>
        <dbReference type="EMBL" id="GAP42561.1"/>
    </source>
</evidence>
<dbReference type="PANTHER" id="PTHR21139">
    <property type="entry name" value="TRIOSEPHOSPHATE ISOMERASE"/>
    <property type="match status" value="1"/>
</dbReference>
<dbReference type="FunFam" id="3.20.20.70:FF:000016">
    <property type="entry name" value="Triosephosphate isomerase"/>
    <property type="match status" value="1"/>
</dbReference>
<dbReference type="OrthoDB" id="9809429at2"/>
<dbReference type="STRING" id="1678841.TBC1_11692"/>
<evidence type="ECO:0000256" key="2">
    <source>
        <dbReference type="ARBA" id="ARBA00007422"/>
    </source>
</evidence>
<sequence length="252" mass="27315">MKKKIVAGNWKMNKTFKEAEDLLFGIADALISGRPDDVEVVVCPPALYLELATDVATEHDFSCGAQNLSEHEAGAYTGEISAAMIRSTGAAYVILGHSERRTYYGEHDQLIGKKILQALRHELIPIYCCGEVLEEREAGRHFQVVEKQISDALSGLDADAFSKVVIAYEPVWAIGTGRTASPEQAQEMHAFIRKVLASHFGEHAANDTTILYGGSCNAANARELFANPDVDGGLIGGASLKAEDFVKIVNSF</sequence>
<feature type="binding site" evidence="7">
    <location>
        <position position="175"/>
    </location>
    <ligand>
        <name>substrate</name>
    </ligand>
</feature>
<evidence type="ECO:0000256" key="8">
    <source>
        <dbReference type="RuleBase" id="RU363013"/>
    </source>
</evidence>
<keyword evidence="4 7" id="KW-0963">Cytoplasm</keyword>
<dbReference type="PANTHER" id="PTHR21139:SF42">
    <property type="entry name" value="TRIOSEPHOSPHATE ISOMERASE"/>
    <property type="match status" value="1"/>
</dbReference>
<dbReference type="EC" id="5.3.1.1" evidence="7 8"/>
<dbReference type="PROSITE" id="PS00171">
    <property type="entry name" value="TIM_1"/>
    <property type="match status" value="1"/>
</dbReference>
<comment type="pathway">
    <text evidence="1 7 8">Carbohydrate degradation; glycolysis; D-glyceraldehyde 3-phosphate from glycerone phosphate: step 1/1.</text>
</comment>
<name>A0A0S7BY45_9BACT</name>
<dbReference type="GO" id="GO:0006096">
    <property type="term" value="P:glycolytic process"/>
    <property type="evidence" value="ECO:0007669"/>
    <property type="project" value="UniProtKB-UniRule"/>
</dbReference>
<keyword evidence="10" id="KW-1185">Reference proteome</keyword>
<dbReference type="InterPro" id="IPR000652">
    <property type="entry name" value="Triosephosphate_isomerase"/>
</dbReference>
<dbReference type="InterPro" id="IPR022896">
    <property type="entry name" value="TrioseP_Isoase_bac/euk"/>
</dbReference>
<comment type="pathway">
    <text evidence="7 8">Carbohydrate biosynthesis; gluconeogenesis.</text>
</comment>
<dbReference type="Proteomes" id="UP000053091">
    <property type="component" value="Unassembled WGS sequence"/>
</dbReference>
<keyword evidence="5 7" id="KW-0324">Glycolysis</keyword>
<gene>
    <name evidence="7" type="primary">tpiA</name>
    <name evidence="9" type="ORF">TBC1_11692</name>
</gene>
<dbReference type="GO" id="GO:0046166">
    <property type="term" value="P:glyceraldehyde-3-phosphate biosynthetic process"/>
    <property type="evidence" value="ECO:0007669"/>
    <property type="project" value="TreeGrafter"/>
</dbReference>
<dbReference type="AlphaFoldDB" id="A0A0S7BY45"/>
<comment type="similarity">
    <text evidence="2 7 8">Belongs to the triosephosphate isomerase family.</text>
</comment>
<evidence type="ECO:0000256" key="6">
    <source>
        <dbReference type="ARBA" id="ARBA00023235"/>
    </source>
</evidence>
<comment type="catalytic activity">
    <reaction evidence="7 8">
        <text>D-glyceraldehyde 3-phosphate = dihydroxyacetone phosphate</text>
        <dbReference type="Rhea" id="RHEA:18585"/>
        <dbReference type="ChEBI" id="CHEBI:57642"/>
        <dbReference type="ChEBI" id="CHEBI:59776"/>
        <dbReference type="EC" id="5.3.1.1"/>
    </reaction>
</comment>
<organism evidence="9">
    <name type="scientific">Lentimicrobium saccharophilum</name>
    <dbReference type="NCBI Taxonomy" id="1678841"/>
    <lineage>
        <taxon>Bacteria</taxon>
        <taxon>Pseudomonadati</taxon>
        <taxon>Bacteroidota</taxon>
        <taxon>Bacteroidia</taxon>
        <taxon>Bacteroidales</taxon>
        <taxon>Lentimicrobiaceae</taxon>
        <taxon>Lentimicrobium</taxon>
    </lineage>
</organism>
<accession>A0A0S7BY45</accession>
<comment type="subunit">
    <text evidence="7 8">Homodimer.</text>
</comment>
<dbReference type="CDD" id="cd00311">
    <property type="entry name" value="TIM"/>
    <property type="match status" value="1"/>
</dbReference>
<dbReference type="InterPro" id="IPR013785">
    <property type="entry name" value="Aldolase_TIM"/>
</dbReference>
<feature type="binding site" evidence="7">
    <location>
        <begin position="9"/>
        <end position="11"/>
    </location>
    <ligand>
        <name>substrate</name>
    </ligand>
</feature>
<dbReference type="EMBL" id="DF968182">
    <property type="protein sequence ID" value="GAP42561.1"/>
    <property type="molecule type" value="Genomic_DNA"/>
</dbReference>
<dbReference type="UniPathway" id="UPA00109">
    <property type="reaction ID" value="UER00189"/>
</dbReference>
<dbReference type="HAMAP" id="MF_00147_B">
    <property type="entry name" value="TIM_B"/>
    <property type="match status" value="1"/>
</dbReference>
<keyword evidence="6 7" id="KW-0413">Isomerase</keyword>
<feature type="active site" description="Proton acceptor" evidence="7">
    <location>
        <position position="169"/>
    </location>
</feature>
<dbReference type="UniPathway" id="UPA00138"/>
<dbReference type="InterPro" id="IPR035990">
    <property type="entry name" value="TIM_sf"/>
</dbReference>
<dbReference type="NCBIfam" id="TIGR00419">
    <property type="entry name" value="tim"/>
    <property type="match status" value="1"/>
</dbReference>
<evidence type="ECO:0000256" key="7">
    <source>
        <dbReference type="HAMAP-Rule" id="MF_00147"/>
    </source>
</evidence>
<evidence type="ECO:0000256" key="5">
    <source>
        <dbReference type="ARBA" id="ARBA00023152"/>
    </source>
</evidence>
<protein>
    <recommendedName>
        <fullName evidence="7 8">Triosephosphate isomerase</fullName>
        <shortName evidence="7">TIM</shortName>
        <shortName evidence="7">TPI</shortName>
        <ecNumber evidence="7 8">5.3.1.1</ecNumber>
    </recommendedName>
    <alternativeName>
        <fullName evidence="7">Triose-phosphate isomerase</fullName>
    </alternativeName>
</protein>